<name>R0HV91_9BRAS</name>
<comment type="subcellular location">
    <subcellularLocation>
        <location evidence="1">Membrane</location>
        <topology evidence="1">Single-pass membrane protein</topology>
    </subcellularLocation>
</comment>
<proteinExistence type="predicted"/>
<feature type="transmembrane region" description="Helical" evidence="5">
    <location>
        <begin position="54"/>
        <end position="80"/>
    </location>
</feature>
<evidence type="ECO:0000256" key="1">
    <source>
        <dbReference type="ARBA" id="ARBA00004167"/>
    </source>
</evidence>
<dbReference type="PANTHER" id="PTHR31234">
    <property type="entry name" value="LATE EMBRYOGENESIS ABUNDANT (LEA) HYDROXYPROLINE-RICH GLYCOPROTEIN FAMILY"/>
    <property type="match status" value="1"/>
</dbReference>
<dbReference type="STRING" id="81985.R0HV91"/>
<dbReference type="GO" id="GO:0005886">
    <property type="term" value="C:plasma membrane"/>
    <property type="evidence" value="ECO:0007669"/>
    <property type="project" value="TreeGrafter"/>
</dbReference>
<gene>
    <name evidence="7" type="ORF">CARUB_v10025617mg</name>
</gene>
<dbReference type="InterPro" id="IPR044839">
    <property type="entry name" value="NDR1-like"/>
</dbReference>
<evidence type="ECO:0000256" key="3">
    <source>
        <dbReference type="ARBA" id="ARBA00022989"/>
    </source>
</evidence>
<keyword evidence="3 5" id="KW-1133">Transmembrane helix</keyword>
<evidence type="ECO:0000313" key="8">
    <source>
        <dbReference type="Proteomes" id="UP000029121"/>
    </source>
</evidence>
<keyword evidence="2 5" id="KW-0812">Transmembrane</keyword>
<dbReference type="Proteomes" id="UP000029121">
    <property type="component" value="Unassembled WGS sequence"/>
</dbReference>
<evidence type="ECO:0000256" key="2">
    <source>
        <dbReference type="ARBA" id="ARBA00022692"/>
    </source>
</evidence>
<protein>
    <recommendedName>
        <fullName evidence="6">Late embryogenesis abundant protein LEA-2 subgroup domain-containing protein</fullName>
    </recommendedName>
</protein>
<keyword evidence="4 5" id="KW-0472">Membrane</keyword>
<keyword evidence="8" id="KW-1185">Reference proteome</keyword>
<dbReference type="InterPro" id="IPR004864">
    <property type="entry name" value="LEA_2"/>
</dbReference>
<dbReference type="eggNOG" id="ENOG502QUR9">
    <property type="taxonomic scope" value="Eukaryota"/>
</dbReference>
<dbReference type="OrthoDB" id="1889094at2759"/>
<evidence type="ECO:0000313" key="7">
    <source>
        <dbReference type="EMBL" id="EOA29335.1"/>
    </source>
</evidence>
<dbReference type="KEGG" id="crb:17888245"/>
<feature type="domain" description="Late embryogenesis abundant protein LEA-2 subgroup" evidence="6">
    <location>
        <begin position="114"/>
        <end position="208"/>
    </location>
</feature>
<accession>R0HV91</accession>
<evidence type="ECO:0000256" key="5">
    <source>
        <dbReference type="SAM" id="Phobius"/>
    </source>
</evidence>
<dbReference type="GO" id="GO:0098542">
    <property type="term" value="P:defense response to other organism"/>
    <property type="evidence" value="ECO:0007669"/>
    <property type="project" value="InterPro"/>
</dbReference>
<organism evidence="7 8">
    <name type="scientific">Capsella rubella</name>
    <dbReference type="NCBI Taxonomy" id="81985"/>
    <lineage>
        <taxon>Eukaryota</taxon>
        <taxon>Viridiplantae</taxon>
        <taxon>Streptophyta</taxon>
        <taxon>Embryophyta</taxon>
        <taxon>Tracheophyta</taxon>
        <taxon>Spermatophyta</taxon>
        <taxon>Magnoliopsida</taxon>
        <taxon>eudicotyledons</taxon>
        <taxon>Gunneridae</taxon>
        <taxon>Pentapetalae</taxon>
        <taxon>rosids</taxon>
        <taxon>malvids</taxon>
        <taxon>Brassicales</taxon>
        <taxon>Brassicaceae</taxon>
        <taxon>Camelineae</taxon>
        <taxon>Capsella</taxon>
    </lineage>
</organism>
<reference evidence="8" key="1">
    <citation type="journal article" date="2013" name="Nat. Genet.">
        <title>The Capsella rubella genome and the genomic consequences of rapid mating system evolution.</title>
        <authorList>
            <person name="Slotte T."/>
            <person name="Hazzouri K.M."/>
            <person name="Agren J.A."/>
            <person name="Koenig D."/>
            <person name="Maumus F."/>
            <person name="Guo Y.L."/>
            <person name="Steige K."/>
            <person name="Platts A.E."/>
            <person name="Escobar J.S."/>
            <person name="Newman L.K."/>
            <person name="Wang W."/>
            <person name="Mandakova T."/>
            <person name="Vello E."/>
            <person name="Smith L.M."/>
            <person name="Henz S.R."/>
            <person name="Steffen J."/>
            <person name="Takuno S."/>
            <person name="Brandvain Y."/>
            <person name="Coop G."/>
            <person name="Andolfatto P."/>
            <person name="Hu T.T."/>
            <person name="Blanchette M."/>
            <person name="Clark R.M."/>
            <person name="Quesneville H."/>
            <person name="Nordborg M."/>
            <person name="Gaut B.S."/>
            <person name="Lysak M.A."/>
            <person name="Jenkins J."/>
            <person name="Grimwood J."/>
            <person name="Chapman J."/>
            <person name="Prochnik S."/>
            <person name="Shu S."/>
            <person name="Rokhsar D."/>
            <person name="Schmutz J."/>
            <person name="Weigel D."/>
            <person name="Wright S.I."/>
        </authorList>
    </citation>
    <scope>NUCLEOTIDE SEQUENCE [LARGE SCALE GENOMIC DNA]</scope>
    <source>
        <strain evidence="8">cv. Monte Gargano</strain>
    </source>
</reference>
<dbReference type="Pfam" id="PF03168">
    <property type="entry name" value="LEA_2"/>
    <property type="match status" value="1"/>
</dbReference>
<dbReference type="EMBL" id="KB870808">
    <property type="protein sequence ID" value="EOA29335.1"/>
    <property type="molecule type" value="Genomic_DNA"/>
</dbReference>
<sequence length="242" mass="27312">MATGNYHLNGANYGPPIRSPVRTYYSEDRTSGADVCCSICACFSSCLFCCGSCLVNIICTIFFYAAVTLGVIALFLWLLLRPTVMKFQVTDANLTSFELDPQSQNLHYNLSLNFAIRNPNQRLGIRYDQLEVRGYYGDERFGAVNMTSFYQGHKNTALVGTELKGQNLVLLDAGGRRDLREDRKSVIYRIDVKLRLKMRFKFAFLNSWAFKPKIKCHLKVPLSTASSAGGFQFHPTKCHVDL</sequence>
<evidence type="ECO:0000256" key="4">
    <source>
        <dbReference type="ARBA" id="ARBA00023136"/>
    </source>
</evidence>
<dbReference type="PANTHER" id="PTHR31234:SF2">
    <property type="entry name" value="OS05G0199100 PROTEIN"/>
    <property type="match status" value="1"/>
</dbReference>
<evidence type="ECO:0000259" key="6">
    <source>
        <dbReference type="Pfam" id="PF03168"/>
    </source>
</evidence>
<dbReference type="AlphaFoldDB" id="R0HV91"/>